<protein>
    <submittedName>
        <fullName evidence="2">Alpha/beta hydrolase</fullName>
    </submittedName>
</protein>
<dbReference type="InterPro" id="IPR050266">
    <property type="entry name" value="AB_hydrolase_sf"/>
</dbReference>
<dbReference type="GO" id="GO:0016020">
    <property type="term" value="C:membrane"/>
    <property type="evidence" value="ECO:0007669"/>
    <property type="project" value="TreeGrafter"/>
</dbReference>
<feature type="domain" description="AB hydrolase-1" evidence="1">
    <location>
        <begin position="38"/>
        <end position="257"/>
    </location>
</feature>
<comment type="caution">
    <text evidence="2">The sequence shown here is derived from an EMBL/GenBank/DDBJ whole genome shotgun (WGS) entry which is preliminary data.</text>
</comment>
<dbReference type="AlphaFoldDB" id="A0AAW5R0E1"/>
<proteinExistence type="predicted"/>
<evidence type="ECO:0000313" key="3">
    <source>
        <dbReference type="Proteomes" id="UP001320898"/>
    </source>
</evidence>
<dbReference type="PANTHER" id="PTHR43798:SF33">
    <property type="entry name" value="HYDROLASE, PUTATIVE (AFU_ORTHOLOGUE AFUA_2G14860)-RELATED"/>
    <property type="match status" value="1"/>
</dbReference>
<gene>
    <name evidence="2" type="ORF">MUB46_17945</name>
</gene>
<dbReference type="RefSeq" id="WP_261617331.1">
    <property type="nucleotide sequence ID" value="NZ_JALIDZ010000008.1"/>
</dbReference>
<dbReference type="Proteomes" id="UP001320898">
    <property type="component" value="Unassembled WGS sequence"/>
</dbReference>
<dbReference type="GO" id="GO:0016787">
    <property type="term" value="F:hydrolase activity"/>
    <property type="evidence" value="ECO:0007669"/>
    <property type="project" value="UniProtKB-KW"/>
</dbReference>
<dbReference type="InterPro" id="IPR029058">
    <property type="entry name" value="AB_hydrolase_fold"/>
</dbReference>
<keyword evidence="3" id="KW-1185">Reference proteome</keyword>
<dbReference type="PANTHER" id="PTHR43798">
    <property type="entry name" value="MONOACYLGLYCEROL LIPASE"/>
    <property type="match status" value="1"/>
</dbReference>
<keyword evidence="2" id="KW-0378">Hydrolase</keyword>
<dbReference type="EMBL" id="JALIDZ010000008">
    <property type="protein sequence ID" value="MCT8973751.1"/>
    <property type="molecule type" value="Genomic_DNA"/>
</dbReference>
<dbReference type="Pfam" id="PF12697">
    <property type="entry name" value="Abhydrolase_6"/>
    <property type="match status" value="1"/>
</dbReference>
<organism evidence="2 3">
    <name type="scientific">Microbaculum marinisediminis</name>
    <dbReference type="NCBI Taxonomy" id="2931392"/>
    <lineage>
        <taxon>Bacteria</taxon>
        <taxon>Pseudomonadati</taxon>
        <taxon>Pseudomonadota</taxon>
        <taxon>Alphaproteobacteria</taxon>
        <taxon>Hyphomicrobiales</taxon>
        <taxon>Tepidamorphaceae</taxon>
        <taxon>Microbaculum</taxon>
    </lineage>
</organism>
<dbReference type="Gene3D" id="3.40.50.1820">
    <property type="entry name" value="alpha/beta hydrolase"/>
    <property type="match status" value="1"/>
</dbReference>
<evidence type="ECO:0000259" key="1">
    <source>
        <dbReference type="Pfam" id="PF12697"/>
    </source>
</evidence>
<reference evidence="2 3" key="1">
    <citation type="submission" date="2022-04" db="EMBL/GenBank/DDBJ databases">
        <authorList>
            <person name="Ye Y.-Q."/>
            <person name="Du Z.-J."/>
        </authorList>
    </citation>
    <scope>NUCLEOTIDE SEQUENCE [LARGE SCALE GENOMIC DNA]</scope>
    <source>
        <strain evidence="2 3">A6E488</strain>
    </source>
</reference>
<evidence type="ECO:0000313" key="2">
    <source>
        <dbReference type="EMBL" id="MCT8973751.1"/>
    </source>
</evidence>
<dbReference type="SUPFAM" id="SSF53474">
    <property type="entry name" value="alpha/beta-Hydrolases"/>
    <property type="match status" value="1"/>
</dbReference>
<accession>A0AAW5R0E1</accession>
<name>A0AAW5R0E1_9HYPH</name>
<sequence>MSESEPNADPNMSGFDRKAYDINGVETVVLSIGSGPVLVFLHGTGTFTGFEVARQWAATHTVLIPYHPGFGESGDDPSLTSIEDYVLHYADLFDALDLSGFDLAGFSLGGWIAAEFAIRQPERIRRLVLVGPAGLVDEETPAPDLFSIAPPELPAYLAHDPAAALKYFPATPDPDFDARLGREVGAVATILGGNPQGNPKLARWAHRIAMPTLLLWGAEDRLRPAGQSRTWLTLLPDARLELVPATGHLVFEETPAAGRIVTDFLAG</sequence>
<dbReference type="PRINTS" id="PR00111">
    <property type="entry name" value="ABHYDROLASE"/>
</dbReference>
<dbReference type="InterPro" id="IPR000073">
    <property type="entry name" value="AB_hydrolase_1"/>
</dbReference>